<proteinExistence type="predicted"/>
<protein>
    <submittedName>
        <fullName evidence="1">Uncharacterized protein</fullName>
    </submittedName>
</protein>
<reference evidence="2" key="1">
    <citation type="journal article" date="2023" name="Front. Plant Sci.">
        <title>Chromosomal-level genome assembly of Melastoma candidum provides insights into trichome evolution.</title>
        <authorList>
            <person name="Zhong Y."/>
            <person name="Wu W."/>
            <person name="Sun C."/>
            <person name="Zou P."/>
            <person name="Liu Y."/>
            <person name="Dai S."/>
            <person name="Zhou R."/>
        </authorList>
    </citation>
    <scope>NUCLEOTIDE SEQUENCE [LARGE SCALE GENOMIC DNA]</scope>
</reference>
<keyword evidence="2" id="KW-1185">Reference proteome</keyword>
<evidence type="ECO:0000313" key="1">
    <source>
        <dbReference type="EMBL" id="KAI4381679.1"/>
    </source>
</evidence>
<gene>
    <name evidence="1" type="ORF">MLD38_007734</name>
</gene>
<sequence>MSGSSIVRGVKCFGLDGIQSGTLFSSIGHHSWILTMRVNMNLCRQTMTCQLPDKTMSLSTGCPRQNGAPLEVHTELIADAELQVAHLNTRRRILLYLAQQRGMPFDESQIPKLKDFIRLFRGGPV</sequence>
<evidence type="ECO:0000313" key="2">
    <source>
        <dbReference type="Proteomes" id="UP001057402"/>
    </source>
</evidence>
<comment type="caution">
    <text evidence="1">The sequence shown here is derived from an EMBL/GenBank/DDBJ whole genome shotgun (WGS) entry which is preliminary data.</text>
</comment>
<accession>A0ACB9RVS9</accession>
<name>A0ACB9RVS9_9MYRT</name>
<organism evidence="1 2">
    <name type="scientific">Melastoma candidum</name>
    <dbReference type="NCBI Taxonomy" id="119954"/>
    <lineage>
        <taxon>Eukaryota</taxon>
        <taxon>Viridiplantae</taxon>
        <taxon>Streptophyta</taxon>
        <taxon>Embryophyta</taxon>
        <taxon>Tracheophyta</taxon>
        <taxon>Spermatophyta</taxon>
        <taxon>Magnoliopsida</taxon>
        <taxon>eudicotyledons</taxon>
        <taxon>Gunneridae</taxon>
        <taxon>Pentapetalae</taxon>
        <taxon>rosids</taxon>
        <taxon>malvids</taxon>
        <taxon>Myrtales</taxon>
        <taxon>Melastomataceae</taxon>
        <taxon>Melastomatoideae</taxon>
        <taxon>Melastomateae</taxon>
        <taxon>Melastoma</taxon>
    </lineage>
</organism>
<dbReference type="Proteomes" id="UP001057402">
    <property type="component" value="Chromosome 3"/>
</dbReference>
<dbReference type="EMBL" id="CM042882">
    <property type="protein sequence ID" value="KAI4381679.1"/>
    <property type="molecule type" value="Genomic_DNA"/>
</dbReference>